<keyword evidence="6" id="KW-1185">Reference proteome</keyword>
<evidence type="ECO:0000313" key="5">
    <source>
        <dbReference type="EMBL" id="TQM75567.1"/>
    </source>
</evidence>
<feature type="domain" description="NADPH-dependent reductive aminase-like C-terminal" evidence="4">
    <location>
        <begin position="166"/>
        <end position="292"/>
    </location>
</feature>
<dbReference type="InterPro" id="IPR015815">
    <property type="entry name" value="HIBADH-related"/>
</dbReference>
<dbReference type="Pfam" id="PF21761">
    <property type="entry name" value="RedAm-like_C"/>
    <property type="match status" value="1"/>
</dbReference>
<reference evidence="5 6" key="1">
    <citation type="submission" date="2019-06" db="EMBL/GenBank/DDBJ databases">
        <title>Sequencing the genomes of 1000 actinobacteria strains.</title>
        <authorList>
            <person name="Klenk H.-P."/>
        </authorList>
    </citation>
    <scope>NUCLEOTIDE SEQUENCE [LARGE SCALE GENOMIC DNA]</scope>
    <source>
        <strain evidence="5 6">DSM 43186</strain>
    </source>
</reference>
<dbReference type="SUPFAM" id="SSF51735">
    <property type="entry name" value="NAD(P)-binding Rossmann-fold domains"/>
    <property type="match status" value="1"/>
</dbReference>
<keyword evidence="2" id="KW-0560">Oxidoreductase</keyword>
<dbReference type="PANTHER" id="PTHR43580">
    <property type="entry name" value="OXIDOREDUCTASE GLYR1-RELATED"/>
    <property type="match status" value="1"/>
</dbReference>
<dbReference type="PANTHER" id="PTHR43580:SF2">
    <property type="entry name" value="CYTOKINE-LIKE NUCLEAR FACTOR N-PAC"/>
    <property type="match status" value="1"/>
</dbReference>
<dbReference type="InterPro" id="IPR036291">
    <property type="entry name" value="NAD(P)-bd_dom_sf"/>
</dbReference>
<dbReference type="Gene3D" id="1.10.1040.10">
    <property type="entry name" value="N-(1-d-carboxylethyl)-l-norvaline Dehydrogenase, domain 2"/>
    <property type="match status" value="1"/>
</dbReference>
<comment type="similarity">
    <text evidence="1">Belongs to the HIBADH-related family.</text>
</comment>
<evidence type="ECO:0000259" key="3">
    <source>
        <dbReference type="Pfam" id="PF03446"/>
    </source>
</evidence>
<evidence type="ECO:0000259" key="4">
    <source>
        <dbReference type="Pfam" id="PF21761"/>
    </source>
</evidence>
<dbReference type="RefSeq" id="WP_142259566.1">
    <property type="nucleotide sequence ID" value="NZ_BMPV01000001.1"/>
</dbReference>
<comment type="caution">
    <text evidence="5">The sequence shown here is derived from an EMBL/GenBank/DDBJ whole genome shotgun (WGS) entry which is preliminary data.</text>
</comment>
<evidence type="ECO:0000256" key="2">
    <source>
        <dbReference type="ARBA" id="ARBA00023002"/>
    </source>
</evidence>
<gene>
    <name evidence="5" type="ORF">FHX40_2279</name>
</gene>
<dbReference type="PIRSF" id="PIRSF000103">
    <property type="entry name" value="HIBADH"/>
    <property type="match status" value="1"/>
</dbReference>
<dbReference type="GO" id="GO:0016491">
    <property type="term" value="F:oxidoreductase activity"/>
    <property type="evidence" value="ECO:0007669"/>
    <property type="project" value="UniProtKB-KW"/>
</dbReference>
<dbReference type="InterPro" id="IPR048666">
    <property type="entry name" value="RedAm-like_C"/>
</dbReference>
<dbReference type="Pfam" id="PF03446">
    <property type="entry name" value="NAD_binding_2"/>
    <property type="match status" value="1"/>
</dbReference>
<name>A0A543IYE1_9ACTN</name>
<dbReference type="Gene3D" id="3.40.50.720">
    <property type="entry name" value="NAD(P)-binding Rossmann-like Domain"/>
    <property type="match status" value="1"/>
</dbReference>
<dbReference type="InterPro" id="IPR006115">
    <property type="entry name" value="6PGDH_NADP-bd"/>
</dbReference>
<dbReference type="EMBL" id="VFPQ01000001">
    <property type="protein sequence ID" value="TQM75567.1"/>
    <property type="molecule type" value="Genomic_DNA"/>
</dbReference>
<dbReference type="OrthoDB" id="4535742at2"/>
<evidence type="ECO:0000256" key="1">
    <source>
        <dbReference type="ARBA" id="ARBA00009080"/>
    </source>
</evidence>
<protein>
    <submittedName>
        <fullName evidence="5">3-hydroxyisobutyrate dehydrogenase-like beta-hydroxyacid dehydrogenase</fullName>
    </submittedName>
</protein>
<dbReference type="GO" id="GO:0050661">
    <property type="term" value="F:NADP binding"/>
    <property type="evidence" value="ECO:0007669"/>
    <property type="project" value="InterPro"/>
</dbReference>
<proteinExistence type="inferred from homology"/>
<accession>A0A543IYE1</accession>
<evidence type="ECO:0000313" key="6">
    <source>
        <dbReference type="Proteomes" id="UP000319213"/>
    </source>
</evidence>
<feature type="domain" description="6-phosphogluconate dehydrogenase NADP-binding" evidence="3">
    <location>
        <begin position="12"/>
        <end position="159"/>
    </location>
</feature>
<organism evidence="5 6">
    <name type="scientific">Thermopolyspora flexuosa</name>
    <dbReference type="NCBI Taxonomy" id="103836"/>
    <lineage>
        <taxon>Bacteria</taxon>
        <taxon>Bacillati</taxon>
        <taxon>Actinomycetota</taxon>
        <taxon>Actinomycetes</taxon>
        <taxon>Streptosporangiales</taxon>
        <taxon>Streptosporangiaceae</taxon>
        <taxon>Thermopolyspora</taxon>
    </lineage>
</organism>
<sequence>MTTIDPAPRALSLLGLGDMGAALGHAWLDAGHPLTVWNRTAGKARPLAAKGATVAPTAADAVAAADLVVVCLLDDASVDQVLAGTDISGKDLVNLTTGTPGEARARAAWAAERGARLLDGGIMAVPPMIGVPDSGAYVFYSGPKEVFEAHRETLAVPAGAVHVGEDAGMAALHDVALLSAMLGMMSGMAHAYALFRREKTPPARLAGPLADWVAGMAASYARELAEHLECGDYTRDVTSNLAMMVRANATLLRTAEEQGVGTELLEPYMRLMERRLAEGHAAEGTAGVVDLLLR</sequence>
<dbReference type="InterPro" id="IPR051265">
    <property type="entry name" value="HIBADH-related_NP60_sf"/>
</dbReference>
<dbReference type="Proteomes" id="UP000319213">
    <property type="component" value="Unassembled WGS sequence"/>
</dbReference>
<dbReference type="AlphaFoldDB" id="A0A543IYE1"/>
<dbReference type="InterPro" id="IPR013328">
    <property type="entry name" value="6PGD_dom2"/>
</dbReference>